<dbReference type="GO" id="GO:0005886">
    <property type="term" value="C:plasma membrane"/>
    <property type="evidence" value="ECO:0007669"/>
    <property type="project" value="UniProtKB-SubCell"/>
</dbReference>
<feature type="transmembrane region" description="Helical" evidence="8">
    <location>
        <begin position="397"/>
        <end position="413"/>
    </location>
</feature>
<keyword evidence="7 8" id="KW-0472">Membrane</keyword>
<dbReference type="InterPro" id="IPR006037">
    <property type="entry name" value="RCK_C"/>
</dbReference>
<dbReference type="PANTHER" id="PTHR30445:SF3">
    <property type="entry name" value="TRANSPORT PROTEIN YIDE-RELATED"/>
    <property type="match status" value="1"/>
</dbReference>
<dbReference type="PANTHER" id="PTHR30445">
    <property type="entry name" value="K(+)_H(+) ANTIPORTER SUBUNIT KHTT"/>
    <property type="match status" value="1"/>
</dbReference>
<evidence type="ECO:0000259" key="9">
    <source>
        <dbReference type="PROSITE" id="PS51202"/>
    </source>
</evidence>
<feature type="domain" description="RCK C-terminal" evidence="9">
    <location>
        <begin position="277"/>
        <end position="359"/>
    </location>
</feature>
<feature type="transmembrane region" description="Helical" evidence="8">
    <location>
        <begin position="367"/>
        <end position="385"/>
    </location>
</feature>
<comment type="similarity">
    <text evidence="2">Belongs to the AAE transporter (TC 2.A.81) family.</text>
</comment>
<keyword evidence="5 8" id="KW-0812">Transmembrane</keyword>
<evidence type="ECO:0000256" key="3">
    <source>
        <dbReference type="ARBA" id="ARBA00022448"/>
    </source>
</evidence>
<dbReference type="EMBL" id="CACVAQ010000098">
    <property type="protein sequence ID" value="CAA6804377.1"/>
    <property type="molecule type" value="Genomic_DNA"/>
</dbReference>
<dbReference type="SUPFAM" id="SSF116726">
    <property type="entry name" value="TrkA C-terminal domain-like"/>
    <property type="match status" value="2"/>
</dbReference>
<dbReference type="PROSITE" id="PS51202">
    <property type="entry name" value="RCK_C"/>
    <property type="match status" value="2"/>
</dbReference>
<feature type="transmembrane region" description="Helical" evidence="8">
    <location>
        <begin position="516"/>
        <end position="541"/>
    </location>
</feature>
<feature type="transmembrane region" description="Helical" evidence="8">
    <location>
        <begin position="425"/>
        <end position="445"/>
    </location>
</feature>
<evidence type="ECO:0000256" key="7">
    <source>
        <dbReference type="ARBA" id="ARBA00023136"/>
    </source>
</evidence>
<evidence type="ECO:0000256" key="4">
    <source>
        <dbReference type="ARBA" id="ARBA00022475"/>
    </source>
</evidence>
<dbReference type="Pfam" id="PF02080">
    <property type="entry name" value="TrkA_C"/>
    <property type="match status" value="1"/>
</dbReference>
<sequence>MIQILAEYPLLLLFVVASLGYLIGNISIKGNSLGVAAILFTGLFFGAIDARLQIPEIVLLLGLSIYVYSIGLSSGPAFFESYRKNGVRDFLFIISMLVFSGLIASSLWYLFGFSAATITGVYAGSTTNTAALAGVIDYMGNTFPKEQAAVLTQELVVGYSFSYPMGVLGGIVGIVLMEKIFRIDYEKEKIALQNDYPLEQELIRISIKITIEKSTQVKLRDLLKEHQWKVSFGRMIRDEKMDLVNRDTQFQLGDIITVVGNKEELKRLKQLLGEETNSLVVYDRSNFDTSRIFVSNPSVAGRSIASLNLDENYYAIITRIRRGDVDMLANGDTILELGDRIRFVARREDIKKLSKLFGDSYQASSKVNLFSFGLGIGLGLMLGTIELNFGANFSFKLGYAGGPLVVGLILGALRRTGPIVWSLPYAANVTLEQIGLILLLTSIGVRSGNSFIDSFSMEGIWVFGASAVISMLTATSILFVGYKIIKLPFSLLMGMVSNQPAILDFAAARTNNRIPVFGYAMMFPLALIMKIVIAQVLFLMLY</sequence>
<evidence type="ECO:0000256" key="1">
    <source>
        <dbReference type="ARBA" id="ARBA00004651"/>
    </source>
</evidence>
<dbReference type="GO" id="GO:0008324">
    <property type="term" value="F:monoatomic cation transmembrane transporter activity"/>
    <property type="evidence" value="ECO:0007669"/>
    <property type="project" value="InterPro"/>
</dbReference>
<proteinExistence type="inferred from homology"/>
<feature type="transmembrane region" description="Helical" evidence="8">
    <location>
        <begin position="161"/>
        <end position="181"/>
    </location>
</feature>
<dbReference type="InterPro" id="IPR006512">
    <property type="entry name" value="YidE_YbjL"/>
</dbReference>
<keyword evidence="6 8" id="KW-1133">Transmembrane helix</keyword>
<feature type="transmembrane region" description="Helical" evidence="8">
    <location>
        <begin position="6"/>
        <end position="23"/>
    </location>
</feature>
<feature type="transmembrane region" description="Helical" evidence="8">
    <location>
        <begin position="90"/>
        <end position="111"/>
    </location>
</feature>
<comment type="subcellular location">
    <subcellularLocation>
        <location evidence="1">Cell membrane</location>
        <topology evidence="1">Multi-pass membrane protein</topology>
    </subcellularLocation>
</comment>
<feature type="transmembrane region" description="Helical" evidence="8">
    <location>
        <begin position="460"/>
        <end position="485"/>
    </location>
</feature>
<evidence type="ECO:0000256" key="8">
    <source>
        <dbReference type="SAM" id="Phobius"/>
    </source>
</evidence>
<evidence type="ECO:0000256" key="5">
    <source>
        <dbReference type="ARBA" id="ARBA00022692"/>
    </source>
</evidence>
<gene>
    <name evidence="10" type="ORF">HELGO_WM33522</name>
</gene>
<dbReference type="GO" id="GO:0006813">
    <property type="term" value="P:potassium ion transport"/>
    <property type="evidence" value="ECO:0007669"/>
    <property type="project" value="InterPro"/>
</dbReference>
<feature type="domain" description="RCK C-terminal" evidence="9">
    <location>
        <begin position="193"/>
        <end position="274"/>
    </location>
</feature>
<name>A0A6S6SGB7_9BACT</name>
<dbReference type="InterPro" id="IPR050144">
    <property type="entry name" value="AAE_transporter"/>
</dbReference>
<evidence type="ECO:0000256" key="2">
    <source>
        <dbReference type="ARBA" id="ARBA00009854"/>
    </source>
</evidence>
<organism evidence="10">
    <name type="scientific">uncultured Aureispira sp</name>
    <dbReference type="NCBI Taxonomy" id="1331704"/>
    <lineage>
        <taxon>Bacteria</taxon>
        <taxon>Pseudomonadati</taxon>
        <taxon>Bacteroidota</taxon>
        <taxon>Saprospiria</taxon>
        <taxon>Saprospirales</taxon>
        <taxon>Saprospiraceae</taxon>
        <taxon>Aureispira</taxon>
        <taxon>environmental samples</taxon>
    </lineage>
</organism>
<evidence type="ECO:0000256" key="6">
    <source>
        <dbReference type="ARBA" id="ARBA00022989"/>
    </source>
</evidence>
<keyword evidence="4" id="KW-1003">Cell membrane</keyword>
<evidence type="ECO:0000313" key="10">
    <source>
        <dbReference type="EMBL" id="CAA6804377.1"/>
    </source>
</evidence>
<accession>A0A6S6SGB7</accession>
<dbReference type="AlphaFoldDB" id="A0A6S6SGB7"/>
<protein>
    <submittedName>
        <fullName evidence="10">YidE/YbjL duplication</fullName>
    </submittedName>
</protein>
<reference evidence="10" key="1">
    <citation type="submission" date="2020-01" db="EMBL/GenBank/DDBJ databases">
        <authorList>
            <person name="Meier V. D."/>
            <person name="Meier V D."/>
        </authorList>
    </citation>
    <scope>NUCLEOTIDE SEQUENCE</scope>
    <source>
        <strain evidence="10">HLG_WM_MAG_10</strain>
    </source>
</reference>
<feature type="transmembrane region" description="Helical" evidence="8">
    <location>
        <begin position="54"/>
        <end position="78"/>
    </location>
</feature>
<dbReference type="Pfam" id="PF06826">
    <property type="entry name" value="Asp-Al_Ex"/>
    <property type="match status" value="2"/>
</dbReference>
<dbReference type="NCBIfam" id="TIGR01625">
    <property type="entry name" value="YidE_YbjL_dupl"/>
    <property type="match status" value="2"/>
</dbReference>
<feature type="transmembrane region" description="Helical" evidence="8">
    <location>
        <begin position="30"/>
        <end position="48"/>
    </location>
</feature>
<dbReference type="Gene3D" id="3.30.70.1450">
    <property type="entry name" value="Regulator of K+ conductance, C-terminal domain"/>
    <property type="match status" value="2"/>
</dbReference>
<keyword evidence="3" id="KW-0813">Transport</keyword>
<dbReference type="InterPro" id="IPR036721">
    <property type="entry name" value="RCK_C_sf"/>
</dbReference>